<protein>
    <recommendedName>
        <fullName evidence="3">TIGR03089 family protein</fullName>
    </recommendedName>
</protein>
<sequence>MALNSLEQFFSALRSRQTPALLWYSQPGERIELSGRVLENWVAKTANFLVDECEVESGDTVTLAMPTHWRSLVIALAALRTGAQLQLLEQGQDAAGAAQSGEVCFAFDPEVLDGLEIDYPVLVDRGPLSPRYMGELPAGAVDYCAEVRAHGDVYSQFETPQANQPAFAGLSLTYENLLAELASSAQQLAEQSEAPSVQMSEPDFVTADYLKNFLELLAAGRGVVVLDPALEWEPTRVQKVLADEKAEVLPGQSS</sequence>
<dbReference type="AlphaFoldDB" id="A0A917IU15"/>
<name>A0A917IU15_9MICC</name>
<dbReference type="InterPro" id="IPR017523">
    <property type="entry name" value="Rv3268"/>
</dbReference>
<reference evidence="1 2" key="1">
    <citation type="journal article" date="2014" name="Int. J. Syst. Evol. Microbiol.">
        <title>Complete genome sequence of Corynebacterium casei LMG S-19264T (=DSM 44701T), isolated from a smear-ripened cheese.</title>
        <authorList>
            <consortium name="US DOE Joint Genome Institute (JGI-PGF)"/>
            <person name="Walter F."/>
            <person name="Albersmeier A."/>
            <person name="Kalinowski J."/>
            <person name="Ruckert C."/>
        </authorList>
    </citation>
    <scope>NUCLEOTIDE SEQUENCE [LARGE SCALE GENOMIC DNA]</scope>
    <source>
        <strain evidence="1 2">CCM 8669</strain>
    </source>
</reference>
<evidence type="ECO:0008006" key="3">
    <source>
        <dbReference type="Google" id="ProtNLM"/>
    </source>
</evidence>
<organism evidence="1 2">
    <name type="scientific">Rothia aerolata</name>
    <dbReference type="NCBI Taxonomy" id="1812262"/>
    <lineage>
        <taxon>Bacteria</taxon>
        <taxon>Bacillati</taxon>
        <taxon>Actinomycetota</taxon>
        <taxon>Actinomycetes</taxon>
        <taxon>Micrococcales</taxon>
        <taxon>Micrococcaceae</taxon>
        <taxon>Rothia</taxon>
    </lineage>
</organism>
<comment type="caution">
    <text evidence="1">The sequence shown here is derived from an EMBL/GenBank/DDBJ whole genome shotgun (WGS) entry which is preliminary data.</text>
</comment>
<dbReference type="Gene3D" id="3.40.50.12780">
    <property type="entry name" value="N-terminal domain of ligase-like"/>
    <property type="match status" value="1"/>
</dbReference>
<dbReference type="SUPFAM" id="SSF56801">
    <property type="entry name" value="Acetyl-CoA synthetase-like"/>
    <property type="match status" value="1"/>
</dbReference>
<accession>A0A917IU15</accession>
<evidence type="ECO:0000313" key="2">
    <source>
        <dbReference type="Proteomes" id="UP000600171"/>
    </source>
</evidence>
<proteinExistence type="predicted"/>
<dbReference type="Proteomes" id="UP000600171">
    <property type="component" value="Unassembled WGS sequence"/>
</dbReference>
<keyword evidence="2" id="KW-1185">Reference proteome</keyword>
<dbReference type="EMBL" id="BMDC01000002">
    <property type="protein sequence ID" value="GGH62852.1"/>
    <property type="molecule type" value="Genomic_DNA"/>
</dbReference>
<evidence type="ECO:0000313" key="1">
    <source>
        <dbReference type="EMBL" id="GGH62852.1"/>
    </source>
</evidence>
<dbReference type="RefSeq" id="WP_188359608.1">
    <property type="nucleotide sequence ID" value="NZ_BMDC01000002.1"/>
</dbReference>
<dbReference type="InterPro" id="IPR042099">
    <property type="entry name" value="ANL_N_sf"/>
</dbReference>
<dbReference type="NCBIfam" id="TIGR03089">
    <property type="entry name" value="TIGR03089 family protein"/>
    <property type="match status" value="1"/>
</dbReference>
<gene>
    <name evidence="1" type="ORF">GCM10007359_13510</name>
</gene>